<dbReference type="Gene3D" id="2.60.40.10">
    <property type="entry name" value="Immunoglobulins"/>
    <property type="match status" value="3"/>
</dbReference>
<keyword evidence="5" id="KW-1185">Reference proteome</keyword>
<keyword evidence="2" id="KW-0732">Signal</keyword>
<feature type="domain" description="Ig-like" evidence="3">
    <location>
        <begin position="133"/>
        <end position="201"/>
    </location>
</feature>
<dbReference type="InterPro" id="IPR036179">
    <property type="entry name" value="Ig-like_dom_sf"/>
</dbReference>
<dbReference type="Pfam" id="PF13895">
    <property type="entry name" value="Ig_2"/>
    <property type="match status" value="1"/>
</dbReference>
<comment type="caution">
    <text evidence="4">The sequence shown here is derived from an EMBL/GenBank/DDBJ whole genome shotgun (WGS) entry which is preliminary data.</text>
</comment>
<dbReference type="SMART" id="SM00409">
    <property type="entry name" value="IG"/>
    <property type="match status" value="4"/>
</dbReference>
<reference evidence="4 5" key="1">
    <citation type="submission" date="2024-02" db="EMBL/GenBank/DDBJ databases">
        <title>Chromosome-level genome assembly of the Eurasian Minnow (Phoxinus phoxinus).</title>
        <authorList>
            <person name="Oriowo T.O."/>
            <person name="Martin S."/>
            <person name="Stange M."/>
            <person name="Chrysostomakis Y."/>
            <person name="Brown T."/>
            <person name="Winkler S."/>
            <person name="Kukowka S."/>
            <person name="Myers E.W."/>
            <person name="Bohne A."/>
        </authorList>
    </citation>
    <scope>NUCLEOTIDE SEQUENCE [LARGE SCALE GENOMIC DNA]</scope>
    <source>
        <strain evidence="4">ZFMK-TIS-60720</strain>
        <tissue evidence="4">Whole Organism</tissue>
    </source>
</reference>
<evidence type="ECO:0000256" key="2">
    <source>
        <dbReference type="SAM" id="SignalP"/>
    </source>
</evidence>
<dbReference type="AlphaFoldDB" id="A0AAN9D3A2"/>
<feature type="signal peptide" evidence="2">
    <location>
        <begin position="1"/>
        <end position="17"/>
    </location>
</feature>
<name>A0AAN9D3A2_9TELE</name>
<dbReference type="InterPro" id="IPR013783">
    <property type="entry name" value="Ig-like_fold"/>
</dbReference>
<evidence type="ECO:0000313" key="4">
    <source>
        <dbReference type="EMBL" id="KAK7157547.1"/>
    </source>
</evidence>
<sequence length="474" mass="53049">MMFSWILISLLVRFLKAQEKHVVVYAQIGGTAILPRDVSVISDKESSFYVNWYIGNDQTNLVIYKNPQSGIQKGKDVKTHASLSSDFSLQISPVQDFDFDVWRCEQHVLTNKFVKTYKLYRVTIPAVPAVMPGDSLSLECKVDTSSAKTLVTWIPPENSNCSQNELYGSKISFEVVKCHSGVWTCKVNYDGREAKATTTVSVIDLSLSGPIYTSVSSSSSSSPSYTVNIPCSLFSNIPWSVLNKTGLRGGSWSFTPLSDRNKHLSLLSLSVGPVVRWDVTKDTDSKVKGRELKDQDLSFHNLPVSENIRGQYNCSLDFKSKTLRSTVKVEVLSVSRSGGSQVYEGQSVNLTCTLGHPLDPDLEVKWICRSCSTLPSSPFLSIPKVTREHSGQWTCELRKNKNRLTYAVLSLNIEKAPVDIWLCVAISSGVVVFILLIVIAIIVIRRHRQVMMYRRRKTRFCCCKAPQPQGFYKT</sequence>
<protein>
    <recommendedName>
        <fullName evidence="3">Ig-like domain-containing protein</fullName>
    </recommendedName>
</protein>
<feature type="transmembrane region" description="Helical" evidence="1">
    <location>
        <begin position="418"/>
        <end position="444"/>
    </location>
</feature>
<feature type="chain" id="PRO_5042869475" description="Ig-like domain-containing protein" evidence="2">
    <location>
        <begin position="18"/>
        <end position="474"/>
    </location>
</feature>
<dbReference type="PROSITE" id="PS50835">
    <property type="entry name" value="IG_LIKE"/>
    <property type="match status" value="2"/>
</dbReference>
<keyword evidence="1" id="KW-0812">Transmembrane</keyword>
<dbReference type="EMBL" id="JAYKXH010000009">
    <property type="protein sequence ID" value="KAK7157547.1"/>
    <property type="molecule type" value="Genomic_DNA"/>
</dbReference>
<keyword evidence="1" id="KW-1133">Transmembrane helix</keyword>
<dbReference type="InterPro" id="IPR007110">
    <property type="entry name" value="Ig-like_dom"/>
</dbReference>
<dbReference type="PANTHER" id="PTHR11422:SF0">
    <property type="entry name" value="T-CELL SURFACE GLYCOPROTEIN CD4"/>
    <property type="match status" value="1"/>
</dbReference>
<keyword evidence="1" id="KW-0472">Membrane</keyword>
<accession>A0AAN9D3A2</accession>
<gene>
    <name evidence="4" type="ORF">R3I93_008899</name>
</gene>
<evidence type="ECO:0000256" key="1">
    <source>
        <dbReference type="SAM" id="Phobius"/>
    </source>
</evidence>
<feature type="domain" description="Ig-like" evidence="3">
    <location>
        <begin position="330"/>
        <end position="405"/>
    </location>
</feature>
<proteinExistence type="predicted"/>
<dbReference type="SUPFAM" id="SSF48726">
    <property type="entry name" value="Immunoglobulin"/>
    <property type="match status" value="3"/>
</dbReference>
<evidence type="ECO:0000259" key="3">
    <source>
        <dbReference type="PROSITE" id="PS50835"/>
    </source>
</evidence>
<dbReference type="Proteomes" id="UP001364617">
    <property type="component" value="Unassembled WGS sequence"/>
</dbReference>
<organism evidence="4 5">
    <name type="scientific">Phoxinus phoxinus</name>
    <name type="common">Eurasian minnow</name>
    <dbReference type="NCBI Taxonomy" id="58324"/>
    <lineage>
        <taxon>Eukaryota</taxon>
        <taxon>Metazoa</taxon>
        <taxon>Chordata</taxon>
        <taxon>Craniata</taxon>
        <taxon>Vertebrata</taxon>
        <taxon>Euteleostomi</taxon>
        <taxon>Actinopterygii</taxon>
        <taxon>Neopterygii</taxon>
        <taxon>Teleostei</taxon>
        <taxon>Ostariophysi</taxon>
        <taxon>Cypriniformes</taxon>
        <taxon>Leuciscidae</taxon>
        <taxon>Phoxininae</taxon>
        <taxon>Phoxinus</taxon>
    </lineage>
</organism>
<evidence type="ECO:0000313" key="5">
    <source>
        <dbReference type="Proteomes" id="UP001364617"/>
    </source>
</evidence>
<dbReference type="PANTHER" id="PTHR11422">
    <property type="entry name" value="T-CELL SURFACE GLYCOPROTEIN CD4"/>
    <property type="match status" value="1"/>
</dbReference>
<dbReference type="InterPro" id="IPR003599">
    <property type="entry name" value="Ig_sub"/>
</dbReference>